<evidence type="ECO:0000313" key="1">
    <source>
        <dbReference type="EMBL" id="CAA9470486.1"/>
    </source>
</evidence>
<accession>A0A6J4RCX1</accession>
<dbReference type="EMBL" id="CADCVS010000012">
    <property type="protein sequence ID" value="CAA9470486.1"/>
    <property type="molecule type" value="Genomic_DNA"/>
</dbReference>
<proteinExistence type="predicted"/>
<protein>
    <submittedName>
        <fullName evidence="1">Uncharacterized protein</fullName>
    </submittedName>
</protein>
<organism evidence="1">
    <name type="scientific">uncultured Solirubrobacteraceae bacterium</name>
    <dbReference type="NCBI Taxonomy" id="1162706"/>
    <lineage>
        <taxon>Bacteria</taxon>
        <taxon>Bacillati</taxon>
        <taxon>Actinomycetota</taxon>
        <taxon>Thermoleophilia</taxon>
        <taxon>Solirubrobacterales</taxon>
        <taxon>Solirubrobacteraceae</taxon>
        <taxon>environmental samples</taxon>
    </lineage>
</organism>
<dbReference type="AlphaFoldDB" id="A0A6J4RCX1"/>
<reference evidence="1" key="1">
    <citation type="submission" date="2020-02" db="EMBL/GenBank/DDBJ databases">
        <authorList>
            <person name="Meier V. D."/>
        </authorList>
    </citation>
    <scope>NUCLEOTIDE SEQUENCE</scope>
    <source>
        <strain evidence="1">AVDCRST_MAG30</strain>
    </source>
</reference>
<sequence>GSLSLSPSTEIAGPDDRRGIAITERGSPVWETGPDADRLVAITSAGELQRLDEGPPGAIAELRAQGTGVAWTNAGEPRSAEIP</sequence>
<name>A0A6J4RCX1_9ACTN</name>
<feature type="non-terminal residue" evidence="1">
    <location>
        <position position="1"/>
    </location>
</feature>
<gene>
    <name evidence="1" type="ORF">AVDCRST_MAG30-65</name>
</gene>